<evidence type="ECO:0000259" key="6">
    <source>
        <dbReference type="Pfam" id="PF01778"/>
    </source>
</evidence>
<dbReference type="PANTHER" id="PTHR23405:SF4">
    <property type="entry name" value="PROTEIN MAK16 HOMOLOG"/>
    <property type="match status" value="1"/>
</dbReference>
<dbReference type="Pfam" id="PF01778">
    <property type="entry name" value="Ribosomal_L28e"/>
    <property type="match status" value="1"/>
</dbReference>
<gene>
    <name evidence="7" type="ORF">OKIOD_LOCUS11472</name>
    <name evidence="8" type="ORF">OKIOD_LOCUS11482</name>
</gene>
<organism evidence="8 9">
    <name type="scientific">Oikopleura dioica</name>
    <name type="common">Tunicate</name>
    <dbReference type="NCBI Taxonomy" id="34765"/>
    <lineage>
        <taxon>Eukaryota</taxon>
        <taxon>Metazoa</taxon>
        <taxon>Chordata</taxon>
        <taxon>Tunicata</taxon>
        <taxon>Appendicularia</taxon>
        <taxon>Copelata</taxon>
        <taxon>Oikopleuridae</taxon>
        <taxon>Oikopleura</taxon>
    </lineage>
</organism>
<dbReference type="PIRSF" id="PIRSF003352">
    <property type="entry name" value="MAK16"/>
    <property type="match status" value="1"/>
</dbReference>
<dbReference type="Proteomes" id="UP001158576">
    <property type="component" value="Chromosome 1"/>
</dbReference>
<dbReference type="EMBL" id="OU015566">
    <property type="protein sequence ID" value="CAG5106162.1"/>
    <property type="molecule type" value="Genomic_DNA"/>
</dbReference>
<feature type="domain" description="Ribosomal eL28/Mak16" evidence="6">
    <location>
        <begin position="6"/>
        <end position="122"/>
    </location>
</feature>
<feature type="compositionally biased region" description="Acidic residues" evidence="5">
    <location>
        <begin position="198"/>
        <end position="211"/>
    </location>
</feature>
<protein>
    <recommendedName>
        <fullName evidence="4">Protein MAK16 homolog</fullName>
    </recommendedName>
</protein>
<evidence type="ECO:0000313" key="9">
    <source>
        <dbReference type="Proteomes" id="UP001158576"/>
    </source>
</evidence>
<comment type="subcellular location">
    <subcellularLocation>
        <location evidence="1">Nucleus</location>
    </subcellularLocation>
</comment>
<keyword evidence="9" id="KW-1185">Reference proteome</keyword>
<sequence>MQHDELIWSNIGNKNFCAFKASARTQGTSKFCRNEYNLTGICARQTCPLANSQYATIKEENGVCYLYQKTIERAAFPARLWEKTKLSRNYKTALEQIDEKLIYWPWFLRHKCKQRFTKIFQYLIRMRKLVLKGDKEIVPLSRKQEKRDTRREKKALVAAQLETAIEKELLDRLKKGTYNDIYNFNNASFDKILKEGEEKEDEDESEDDSDVGETTFVEDFSDFESDEEQDIEDLELEQETEIEAPARKRKHLKIMKEKEIELAGPSKRKLKN</sequence>
<keyword evidence="3 4" id="KW-0539">Nucleus</keyword>
<dbReference type="Pfam" id="PF04874">
    <property type="entry name" value="Mak16"/>
    <property type="match status" value="1"/>
</dbReference>
<evidence type="ECO:0000256" key="2">
    <source>
        <dbReference type="ARBA" id="ARBA00005514"/>
    </source>
</evidence>
<dbReference type="InterPro" id="IPR006958">
    <property type="entry name" value="Mak16"/>
</dbReference>
<feature type="region of interest" description="Disordered" evidence="5">
    <location>
        <begin position="196"/>
        <end position="250"/>
    </location>
</feature>
<accession>A0ABN7SRW3</accession>
<evidence type="ECO:0000313" key="7">
    <source>
        <dbReference type="EMBL" id="CAG5106146.1"/>
    </source>
</evidence>
<evidence type="ECO:0000256" key="3">
    <source>
        <dbReference type="ARBA" id="ARBA00023242"/>
    </source>
</evidence>
<feature type="compositionally biased region" description="Acidic residues" evidence="5">
    <location>
        <begin position="219"/>
        <end position="242"/>
    </location>
</feature>
<proteinExistence type="inferred from homology"/>
<dbReference type="EMBL" id="OU015566">
    <property type="protein sequence ID" value="CAG5106146.1"/>
    <property type="molecule type" value="Genomic_DNA"/>
</dbReference>
<evidence type="ECO:0000256" key="4">
    <source>
        <dbReference type="PIRNR" id="PIRNR003352"/>
    </source>
</evidence>
<comment type="similarity">
    <text evidence="2 4">Belongs to the MAK16 family.</text>
</comment>
<dbReference type="InterPro" id="IPR029004">
    <property type="entry name" value="Ribosomal_eL28/Mak16"/>
</dbReference>
<dbReference type="PANTHER" id="PTHR23405">
    <property type="entry name" value="MAINTENANCE OF KILLER 16 MAK16 PROTEIN-RELATED"/>
    <property type="match status" value="1"/>
</dbReference>
<reference evidence="8 9" key="1">
    <citation type="submission" date="2021-04" db="EMBL/GenBank/DDBJ databases">
        <authorList>
            <person name="Bliznina A."/>
        </authorList>
    </citation>
    <scope>NUCLEOTIDE SEQUENCE [LARGE SCALE GENOMIC DNA]</scope>
</reference>
<evidence type="ECO:0000256" key="5">
    <source>
        <dbReference type="SAM" id="MobiDB-lite"/>
    </source>
</evidence>
<name>A0ABN7SRW3_OIKDI</name>
<dbReference type="Gene3D" id="3.30.390.110">
    <property type="match status" value="1"/>
</dbReference>
<evidence type="ECO:0000256" key="1">
    <source>
        <dbReference type="ARBA" id="ARBA00004123"/>
    </source>
</evidence>
<evidence type="ECO:0000313" key="8">
    <source>
        <dbReference type="EMBL" id="CAG5106162.1"/>
    </source>
</evidence>